<sequence length="446" mass="49280">MSQNGLRIDTAHNYNLRCPDATFGLASVGGQVHRLIVWRANGAKDRLRIGETLQRPGEPAFPWGEIRYLRISEDVVFPIYAVAEHQAREWIIEVRYDGGGESVLYSFQDKGQALGFQSMVTGYDVVEYYENTSIQITHRRHKNPVRNAFRARANPQLENRGEVQLWKRKPTTTESSPPLPVGSPGTLTSSGTGTHAQRQQRLSDNLSLCTDATTGQQFYLASRVPKPVLVMFFKNDKGGYTMMRTDIPPLRSTLMPRSLILQPKDDAAFSVKQLEVTSTALSRWNVCAIGAFSKTSALETLTATSLILGPSLDNLGLLDVAILNLRLDFGRGVLENDRAKRDVRNNAEPEAAYTAKNASMWSPGSSSSGSTVGAEYRPISIRTSFESLAGMIGRDRLSGEATTSQARRPRTMVTEAAELEPNVPVTRTAELESRSSRTLLPTNAFR</sequence>
<dbReference type="EMBL" id="JAGPXD010000002">
    <property type="protein sequence ID" value="KAH7367004.1"/>
    <property type="molecule type" value="Genomic_DNA"/>
</dbReference>
<feature type="region of interest" description="Disordered" evidence="1">
    <location>
        <begin position="421"/>
        <end position="446"/>
    </location>
</feature>
<keyword evidence="3" id="KW-1185">Reference proteome</keyword>
<dbReference type="Proteomes" id="UP000813385">
    <property type="component" value="Unassembled WGS sequence"/>
</dbReference>
<organism evidence="2 3">
    <name type="scientific">Plectosphaerella cucumerina</name>
    <dbReference type="NCBI Taxonomy" id="40658"/>
    <lineage>
        <taxon>Eukaryota</taxon>
        <taxon>Fungi</taxon>
        <taxon>Dikarya</taxon>
        <taxon>Ascomycota</taxon>
        <taxon>Pezizomycotina</taxon>
        <taxon>Sordariomycetes</taxon>
        <taxon>Hypocreomycetidae</taxon>
        <taxon>Glomerellales</taxon>
        <taxon>Plectosphaerellaceae</taxon>
        <taxon>Plectosphaerella</taxon>
    </lineage>
</organism>
<comment type="caution">
    <text evidence="2">The sequence shown here is derived from an EMBL/GenBank/DDBJ whole genome shotgun (WGS) entry which is preliminary data.</text>
</comment>
<proteinExistence type="predicted"/>
<evidence type="ECO:0000256" key="1">
    <source>
        <dbReference type="SAM" id="MobiDB-lite"/>
    </source>
</evidence>
<accession>A0A8K0X5Y2</accession>
<evidence type="ECO:0000313" key="2">
    <source>
        <dbReference type="EMBL" id="KAH7367004.1"/>
    </source>
</evidence>
<reference evidence="2" key="1">
    <citation type="journal article" date="2021" name="Nat. Commun.">
        <title>Genetic determinants of endophytism in the Arabidopsis root mycobiome.</title>
        <authorList>
            <person name="Mesny F."/>
            <person name="Miyauchi S."/>
            <person name="Thiergart T."/>
            <person name="Pickel B."/>
            <person name="Atanasova L."/>
            <person name="Karlsson M."/>
            <person name="Huettel B."/>
            <person name="Barry K.W."/>
            <person name="Haridas S."/>
            <person name="Chen C."/>
            <person name="Bauer D."/>
            <person name="Andreopoulos W."/>
            <person name="Pangilinan J."/>
            <person name="LaButti K."/>
            <person name="Riley R."/>
            <person name="Lipzen A."/>
            <person name="Clum A."/>
            <person name="Drula E."/>
            <person name="Henrissat B."/>
            <person name="Kohler A."/>
            <person name="Grigoriev I.V."/>
            <person name="Martin F.M."/>
            <person name="Hacquard S."/>
        </authorList>
    </citation>
    <scope>NUCLEOTIDE SEQUENCE</scope>
    <source>
        <strain evidence="2">MPI-CAGE-AT-0016</strain>
    </source>
</reference>
<protein>
    <submittedName>
        <fullName evidence="2">Uncharacterized protein</fullName>
    </submittedName>
</protein>
<dbReference type="AlphaFoldDB" id="A0A8K0X5Y2"/>
<feature type="compositionally biased region" description="Low complexity" evidence="1">
    <location>
        <begin position="182"/>
        <end position="194"/>
    </location>
</feature>
<name>A0A8K0X5Y2_9PEZI</name>
<feature type="compositionally biased region" description="Polar residues" evidence="1">
    <location>
        <begin position="436"/>
        <end position="446"/>
    </location>
</feature>
<gene>
    <name evidence="2" type="ORF">B0T11DRAFT_274522</name>
</gene>
<feature type="region of interest" description="Disordered" evidence="1">
    <location>
        <begin position="160"/>
        <end position="201"/>
    </location>
</feature>
<dbReference type="OrthoDB" id="4590399at2759"/>
<evidence type="ECO:0000313" key="3">
    <source>
        <dbReference type="Proteomes" id="UP000813385"/>
    </source>
</evidence>